<dbReference type="EMBL" id="QJKJ01009020">
    <property type="protein sequence ID" value="RDX77958.1"/>
    <property type="molecule type" value="Genomic_DNA"/>
</dbReference>
<dbReference type="AlphaFoldDB" id="A0A371FI22"/>
<evidence type="ECO:0000313" key="2">
    <source>
        <dbReference type="EMBL" id="RDX77958.1"/>
    </source>
</evidence>
<gene>
    <name evidence="2" type="ORF">CR513_41831</name>
</gene>
<dbReference type="PANTHER" id="PTHR35046">
    <property type="entry name" value="ZINC KNUCKLE (CCHC-TYPE) FAMILY PROTEIN"/>
    <property type="match status" value="1"/>
</dbReference>
<proteinExistence type="predicted"/>
<reference evidence="2" key="1">
    <citation type="submission" date="2018-05" db="EMBL/GenBank/DDBJ databases">
        <title>Draft genome of Mucuna pruriens seed.</title>
        <authorList>
            <person name="Nnadi N.E."/>
            <person name="Vos R."/>
            <person name="Hasami M.H."/>
            <person name="Devisetty U.K."/>
            <person name="Aguiy J.C."/>
        </authorList>
    </citation>
    <scope>NUCLEOTIDE SEQUENCE [LARGE SCALE GENOMIC DNA]</scope>
    <source>
        <strain evidence="2">JCA_2017</strain>
    </source>
</reference>
<name>A0A371FI22_MUCPR</name>
<evidence type="ECO:0000256" key="1">
    <source>
        <dbReference type="SAM" id="MobiDB-lite"/>
    </source>
</evidence>
<feature type="region of interest" description="Disordered" evidence="1">
    <location>
        <begin position="110"/>
        <end position="129"/>
    </location>
</feature>
<protein>
    <recommendedName>
        <fullName evidence="4">Retrotransposon gag domain-containing protein</fullName>
    </recommendedName>
</protein>
<organism evidence="2 3">
    <name type="scientific">Mucuna pruriens</name>
    <name type="common">Velvet bean</name>
    <name type="synonym">Dolichos pruriens</name>
    <dbReference type="NCBI Taxonomy" id="157652"/>
    <lineage>
        <taxon>Eukaryota</taxon>
        <taxon>Viridiplantae</taxon>
        <taxon>Streptophyta</taxon>
        <taxon>Embryophyta</taxon>
        <taxon>Tracheophyta</taxon>
        <taxon>Spermatophyta</taxon>
        <taxon>Magnoliopsida</taxon>
        <taxon>eudicotyledons</taxon>
        <taxon>Gunneridae</taxon>
        <taxon>Pentapetalae</taxon>
        <taxon>rosids</taxon>
        <taxon>fabids</taxon>
        <taxon>Fabales</taxon>
        <taxon>Fabaceae</taxon>
        <taxon>Papilionoideae</taxon>
        <taxon>50 kb inversion clade</taxon>
        <taxon>NPAAA clade</taxon>
        <taxon>indigoferoid/millettioid clade</taxon>
        <taxon>Phaseoleae</taxon>
        <taxon>Mucuna</taxon>
    </lineage>
</organism>
<accession>A0A371FI22</accession>
<dbReference type="Proteomes" id="UP000257109">
    <property type="component" value="Unassembled WGS sequence"/>
</dbReference>
<evidence type="ECO:0008006" key="4">
    <source>
        <dbReference type="Google" id="ProtNLM"/>
    </source>
</evidence>
<dbReference type="PANTHER" id="PTHR35046:SF9">
    <property type="entry name" value="RNA-DIRECTED DNA POLYMERASE"/>
    <property type="match status" value="1"/>
</dbReference>
<feature type="non-terminal residue" evidence="2">
    <location>
        <position position="193"/>
    </location>
</feature>
<comment type="caution">
    <text evidence="2">The sequence shown here is derived from an EMBL/GenBank/DDBJ whole genome shotgun (WGS) entry which is preliminary data.</text>
</comment>
<sequence length="193" mass="22642">MKVDQNLECFDYEEMVKVRFVTLEFGGYALEWWNHIAYDIRSMRRASVESWSELKRKLRKRSKSVEEYFKEIEVSIIRAQFLHHYTSPANLDHQAIEVELQLKRHGISRKSYPSSSWKSKKRKEEIPRKDKSLKKGSILSSGQKEELRSLLKILGKLCSFIINGGYSVNVASLRVVEKIIISILPHPMPYKLQ</sequence>
<evidence type="ECO:0000313" key="3">
    <source>
        <dbReference type="Proteomes" id="UP000257109"/>
    </source>
</evidence>
<keyword evidence="3" id="KW-1185">Reference proteome</keyword>